<feature type="domain" description="Histidine kinase" evidence="9">
    <location>
        <begin position="176"/>
        <end position="422"/>
    </location>
</feature>
<comment type="caution">
    <text evidence="10">The sequence shown here is derived from an EMBL/GenBank/DDBJ whole genome shotgun (WGS) entry which is preliminary data.</text>
</comment>
<keyword evidence="6" id="KW-0418">Kinase</keyword>
<dbReference type="InterPro" id="IPR036890">
    <property type="entry name" value="HATPase_C_sf"/>
</dbReference>
<dbReference type="SUPFAM" id="SSF47384">
    <property type="entry name" value="Homodimeric domain of signal transducing histidine kinase"/>
    <property type="match status" value="1"/>
</dbReference>
<evidence type="ECO:0000256" key="5">
    <source>
        <dbReference type="ARBA" id="ARBA00022741"/>
    </source>
</evidence>
<dbReference type="PRINTS" id="PR00344">
    <property type="entry name" value="BCTRLSENSOR"/>
</dbReference>
<keyword evidence="7" id="KW-0067">ATP-binding</keyword>
<gene>
    <name evidence="10" type="ORF">GCM10009104_12160</name>
</gene>
<dbReference type="EMBL" id="BAAAET010000001">
    <property type="protein sequence ID" value="GAA0687599.1"/>
    <property type="molecule type" value="Genomic_DNA"/>
</dbReference>
<dbReference type="SMART" id="SM00091">
    <property type="entry name" value="PAS"/>
    <property type="match status" value="1"/>
</dbReference>
<dbReference type="Gene3D" id="1.10.287.130">
    <property type="match status" value="1"/>
</dbReference>
<dbReference type="InterPro" id="IPR013767">
    <property type="entry name" value="PAS_fold"/>
</dbReference>
<evidence type="ECO:0000313" key="10">
    <source>
        <dbReference type="EMBL" id="GAA0687599.1"/>
    </source>
</evidence>
<dbReference type="PANTHER" id="PTHR43065:SF50">
    <property type="entry name" value="HISTIDINE KINASE"/>
    <property type="match status" value="1"/>
</dbReference>
<dbReference type="Proteomes" id="UP001499915">
    <property type="component" value="Unassembled WGS sequence"/>
</dbReference>
<dbReference type="InterPro" id="IPR004358">
    <property type="entry name" value="Sig_transdc_His_kin-like_C"/>
</dbReference>
<dbReference type="SUPFAM" id="SSF55785">
    <property type="entry name" value="PYP-like sensor domain (PAS domain)"/>
    <property type="match status" value="1"/>
</dbReference>
<dbReference type="InterPro" id="IPR005467">
    <property type="entry name" value="His_kinase_dom"/>
</dbReference>
<dbReference type="Gene3D" id="3.30.450.20">
    <property type="entry name" value="PAS domain"/>
    <property type="match status" value="1"/>
</dbReference>
<evidence type="ECO:0000313" key="11">
    <source>
        <dbReference type="Proteomes" id="UP001499915"/>
    </source>
</evidence>
<dbReference type="SUPFAM" id="SSF55874">
    <property type="entry name" value="ATPase domain of HSP90 chaperone/DNA topoisomerase II/histidine kinase"/>
    <property type="match status" value="1"/>
</dbReference>
<dbReference type="PROSITE" id="PS50109">
    <property type="entry name" value="HIS_KIN"/>
    <property type="match status" value="1"/>
</dbReference>
<dbReference type="Pfam" id="PF00989">
    <property type="entry name" value="PAS"/>
    <property type="match status" value="1"/>
</dbReference>
<evidence type="ECO:0000256" key="6">
    <source>
        <dbReference type="ARBA" id="ARBA00022777"/>
    </source>
</evidence>
<keyword evidence="4" id="KW-0808">Transferase</keyword>
<evidence type="ECO:0000256" key="7">
    <source>
        <dbReference type="ARBA" id="ARBA00022840"/>
    </source>
</evidence>
<organism evidence="10 11">
    <name type="scientific">Marinobacterium maritimum</name>
    <dbReference type="NCBI Taxonomy" id="500162"/>
    <lineage>
        <taxon>Bacteria</taxon>
        <taxon>Pseudomonadati</taxon>
        <taxon>Pseudomonadota</taxon>
        <taxon>Gammaproteobacteria</taxon>
        <taxon>Oceanospirillales</taxon>
        <taxon>Oceanospirillaceae</taxon>
        <taxon>Marinobacterium</taxon>
    </lineage>
</organism>
<keyword evidence="11" id="KW-1185">Reference proteome</keyword>
<dbReference type="Gene3D" id="3.30.565.10">
    <property type="entry name" value="Histidine kinase-like ATPase, C-terminal domain"/>
    <property type="match status" value="1"/>
</dbReference>
<dbReference type="SMART" id="SM00387">
    <property type="entry name" value="HATPase_c"/>
    <property type="match status" value="1"/>
</dbReference>
<dbReference type="EC" id="2.7.13.3" evidence="2"/>
<dbReference type="RefSeq" id="WP_343803766.1">
    <property type="nucleotide sequence ID" value="NZ_BAAAET010000001.1"/>
</dbReference>
<dbReference type="InterPro" id="IPR035965">
    <property type="entry name" value="PAS-like_dom_sf"/>
</dbReference>
<dbReference type="InterPro" id="IPR003661">
    <property type="entry name" value="HisK_dim/P_dom"/>
</dbReference>
<evidence type="ECO:0000256" key="8">
    <source>
        <dbReference type="ARBA" id="ARBA00023012"/>
    </source>
</evidence>
<dbReference type="CDD" id="cd00130">
    <property type="entry name" value="PAS"/>
    <property type="match status" value="1"/>
</dbReference>
<reference evidence="10 11" key="1">
    <citation type="journal article" date="2019" name="Int. J. Syst. Evol. Microbiol.">
        <title>The Global Catalogue of Microorganisms (GCM) 10K type strain sequencing project: providing services to taxonomists for standard genome sequencing and annotation.</title>
        <authorList>
            <consortium name="The Broad Institute Genomics Platform"/>
            <consortium name="The Broad Institute Genome Sequencing Center for Infectious Disease"/>
            <person name="Wu L."/>
            <person name="Ma J."/>
        </authorList>
    </citation>
    <scope>NUCLEOTIDE SEQUENCE [LARGE SCALE GENOMIC DNA]</scope>
    <source>
        <strain evidence="10 11">JCM 15134</strain>
    </source>
</reference>
<evidence type="ECO:0000259" key="9">
    <source>
        <dbReference type="PROSITE" id="PS50109"/>
    </source>
</evidence>
<accession>A0ABN1I482</accession>
<dbReference type="InterPro" id="IPR036097">
    <property type="entry name" value="HisK_dim/P_sf"/>
</dbReference>
<keyword evidence="3" id="KW-0597">Phosphoprotein</keyword>
<dbReference type="InterPro" id="IPR000014">
    <property type="entry name" value="PAS"/>
</dbReference>
<evidence type="ECO:0000256" key="1">
    <source>
        <dbReference type="ARBA" id="ARBA00000085"/>
    </source>
</evidence>
<keyword evidence="5" id="KW-0547">Nucleotide-binding</keyword>
<evidence type="ECO:0000256" key="4">
    <source>
        <dbReference type="ARBA" id="ARBA00022679"/>
    </source>
</evidence>
<comment type="catalytic activity">
    <reaction evidence="1">
        <text>ATP + protein L-histidine = ADP + protein N-phospho-L-histidine.</text>
        <dbReference type="EC" id="2.7.13.3"/>
    </reaction>
</comment>
<evidence type="ECO:0000256" key="3">
    <source>
        <dbReference type="ARBA" id="ARBA00022553"/>
    </source>
</evidence>
<name>A0ABN1I482_9GAMM</name>
<protein>
    <recommendedName>
        <fullName evidence="2">histidine kinase</fullName>
        <ecNumber evidence="2">2.7.13.3</ecNumber>
    </recommendedName>
</protein>
<proteinExistence type="predicted"/>
<evidence type="ECO:0000256" key="2">
    <source>
        <dbReference type="ARBA" id="ARBA00012438"/>
    </source>
</evidence>
<sequence length="424" mass="47175">MSTEPTSRHDPELYARIVDQMGHSVIVVDGSRWVHFVSRSLARQLGEPSDAMLHTSLYDLCPGLPRAWMEEQFAQLEQLGETGTETIRWRVSSNLFQPLVELHTELVGGRMYYQCELFLLQGQAEPLFCLTLDGPVPETAGQNETFTDFCQAQLDQAEQRLQHSEKLVTLGQLVAGVAHEINNPVCYVKTNLQTLQQYVGHLDRLLSESLTLAETSGNASLSQELGQLKQKFDYDFIHEELPLLLAETTEGVQRVEEIISTLRDYARNDASEGEWVDLNELLEAALKLVHHEIKYVVTSVQRDYDSLPKVWCRPSQLTQVVVNLLVNAAQAMSRGGEIELRTRFLETEGQVEIDLCDQGEGIDPEIMPVLFNAFVTSKPPGKGTGLGLSVSQQIISSHQGTISASNREGGGACFKILLPVGARD</sequence>
<dbReference type="Pfam" id="PF02518">
    <property type="entry name" value="HATPase_c"/>
    <property type="match status" value="1"/>
</dbReference>
<dbReference type="InterPro" id="IPR003594">
    <property type="entry name" value="HATPase_dom"/>
</dbReference>
<dbReference type="CDD" id="cd00082">
    <property type="entry name" value="HisKA"/>
    <property type="match status" value="1"/>
</dbReference>
<dbReference type="PANTHER" id="PTHR43065">
    <property type="entry name" value="SENSOR HISTIDINE KINASE"/>
    <property type="match status" value="1"/>
</dbReference>
<keyword evidence="8" id="KW-0902">Two-component regulatory system</keyword>